<feature type="domain" description="Polymerase beta nucleotidyltransferase" evidence="1">
    <location>
        <begin position="16"/>
        <end position="83"/>
    </location>
</feature>
<evidence type="ECO:0000259" key="1">
    <source>
        <dbReference type="Pfam" id="PF18765"/>
    </source>
</evidence>
<dbReference type="InterPro" id="IPR041633">
    <property type="entry name" value="Polbeta"/>
</dbReference>
<evidence type="ECO:0000313" key="2">
    <source>
        <dbReference type="EMBL" id="PWJ23396.1"/>
    </source>
</evidence>
<dbReference type="PANTHER" id="PTHR33933">
    <property type="entry name" value="NUCLEOTIDYLTRANSFERASE"/>
    <property type="match status" value="1"/>
</dbReference>
<proteinExistence type="predicted"/>
<dbReference type="GO" id="GO:0016740">
    <property type="term" value="F:transferase activity"/>
    <property type="evidence" value="ECO:0007669"/>
    <property type="project" value="UniProtKB-KW"/>
</dbReference>
<organism evidence="2 3">
    <name type="scientific">Faecalicatena orotica</name>
    <dbReference type="NCBI Taxonomy" id="1544"/>
    <lineage>
        <taxon>Bacteria</taxon>
        <taxon>Bacillati</taxon>
        <taxon>Bacillota</taxon>
        <taxon>Clostridia</taxon>
        <taxon>Lachnospirales</taxon>
        <taxon>Lachnospiraceae</taxon>
        <taxon>Faecalicatena</taxon>
    </lineage>
</organism>
<gene>
    <name evidence="2" type="ORF">A8806_11420</name>
</gene>
<reference evidence="2 3" key="1">
    <citation type="submission" date="2018-05" db="EMBL/GenBank/DDBJ databases">
        <title>The Hungate 1000. A catalogue of reference genomes from the rumen microbiome.</title>
        <authorList>
            <person name="Kelly W."/>
        </authorList>
    </citation>
    <scope>NUCLEOTIDE SEQUENCE [LARGE SCALE GENOMIC DNA]</scope>
    <source>
        <strain evidence="2 3">NLAE-zl-C242</strain>
    </source>
</reference>
<dbReference type="CDD" id="cd05403">
    <property type="entry name" value="NT_KNTase_like"/>
    <property type="match status" value="1"/>
</dbReference>
<protein>
    <submittedName>
        <fullName evidence="2">Putative nucleotidyltransferase</fullName>
    </submittedName>
</protein>
<dbReference type="Proteomes" id="UP000245845">
    <property type="component" value="Unassembled WGS sequence"/>
</dbReference>
<dbReference type="EMBL" id="QGDL01000014">
    <property type="protein sequence ID" value="PWJ23396.1"/>
    <property type="molecule type" value="Genomic_DNA"/>
</dbReference>
<dbReference type="AlphaFoldDB" id="A0A2Y9BJL3"/>
<comment type="caution">
    <text evidence="2">The sequence shown here is derived from an EMBL/GenBank/DDBJ whole genome shotgun (WGS) entry which is preliminary data.</text>
</comment>
<name>A0A2Y9BJL3_9FIRM</name>
<dbReference type="PANTHER" id="PTHR33933:SF1">
    <property type="entry name" value="PROTEIN ADENYLYLTRANSFERASE MNTA-RELATED"/>
    <property type="match status" value="1"/>
</dbReference>
<keyword evidence="2" id="KW-0808">Transferase</keyword>
<dbReference type="SUPFAM" id="SSF81301">
    <property type="entry name" value="Nucleotidyltransferase"/>
    <property type="match status" value="1"/>
</dbReference>
<sequence>MQKNTHDILLEFTRGIKSILGNRLTKAILYGSYARGDFRENSDIDIMVLTTLTDEEIEKVETRVFDLAFDFQMDYGIDISVVIKNEDHFNYWLGAVPFYNNVQKEGVVLDE</sequence>
<dbReference type="Gene3D" id="3.30.460.10">
    <property type="entry name" value="Beta Polymerase, domain 2"/>
    <property type="match status" value="1"/>
</dbReference>
<dbReference type="RefSeq" id="WP_109732924.1">
    <property type="nucleotide sequence ID" value="NZ_BAAACK010000015.1"/>
</dbReference>
<evidence type="ECO:0000313" key="3">
    <source>
        <dbReference type="Proteomes" id="UP000245845"/>
    </source>
</evidence>
<accession>A0A2Y9BJL3</accession>
<dbReference type="Pfam" id="PF18765">
    <property type="entry name" value="Polbeta"/>
    <property type="match status" value="1"/>
</dbReference>
<dbReference type="InterPro" id="IPR052548">
    <property type="entry name" value="Type_VII_TA_antitoxin"/>
</dbReference>
<dbReference type="OrthoDB" id="9813766at2"/>
<dbReference type="InterPro" id="IPR043519">
    <property type="entry name" value="NT_sf"/>
</dbReference>
<keyword evidence="3" id="KW-1185">Reference proteome</keyword>